<feature type="transmembrane region" description="Helical" evidence="1">
    <location>
        <begin position="28"/>
        <end position="46"/>
    </location>
</feature>
<feature type="transmembrane region" description="Helical" evidence="1">
    <location>
        <begin position="1003"/>
        <end position="1029"/>
    </location>
</feature>
<evidence type="ECO:0000313" key="2">
    <source>
        <dbReference type="EMBL" id="GGC25203.1"/>
    </source>
</evidence>
<feature type="transmembrane region" description="Helical" evidence="1">
    <location>
        <begin position="470"/>
        <end position="497"/>
    </location>
</feature>
<dbReference type="Gene3D" id="3.30.70.1430">
    <property type="entry name" value="Multidrug efflux transporter AcrB pore domain"/>
    <property type="match status" value="2"/>
</dbReference>
<sequence length="1037" mass="115296">MSNSTKNNEIEELKNSKGPIAYMAKNPIIANLLMILFIAGGGYTMYSVQKEVYPQFQLDIVEIFVVYPGAAPAEVEQGILLPVEEAVRGIQGIKEVVSTAEEGSGTVSIELVAGTDRISAFQEIDQAVARIRTFPDEIEEPEVRLQSRQRSVIEIGLYGDEDIWTLRVLAEQLRDQLLNNESITQVEIGNVPEFVTHVEIPRYKLREYNLTLGDVANIIQQSSEDVPAGAVETNTGEILLRMKERKQWADEYSKIRLVTGSSGAVVTLGDIAEITDGFEEIGFHGQFNQQNSVDLTIYRIGNQSPLEIADAVKNTMNSFKASLPPSVKWRIDSNTAEDYQERLSLLTENGIIAIFIVLFILTLFLEYKLAFWVMLGMAISFIGGILFLPLVDISINMISMFGFLVVLGIVVDDAVVVGENIHEYRQQGMSPLKAAIKGTRDIAKPVVFSILTNIIAFVPLLFIPGTTGKFWWPLPAVVIIVLTISLFEALFILPSHLGHSKKKKKKKSQFVERFENLQQKVAKSFEGFVNKYYNPFLKRCLEFRYITLSIAIALLLIVGGYGLSDHMGIVLMPEVAADEIEAGVSLPVSTTPEQAARIARQITQSSFEMFDKHNLYEVAEGIKTNVRNQNFIDVEIVMKPPTERDMTANEVIELWRDEMGEIEGVDQITFEAERGPGGYQQDISVDLSHSDIDVLEEASQVFLKRVQNYENTRDVNDNYDKGKTQLDFHLLPEGRLLGLTSTDVGQQVRNAFFGALAMRQLRGNNEVEIRVKLPLEERRDFYNLEDFVVRTPDSTEVPLYDVVTVEEREAFTSINRRNGRRVVTVSMDAEPASAVTQILASLNDTELPKLKADYPGISWSFEGGQSDMRESTASLSGGFALAMLLIYALLAIAFSNYLQPIIVLSAIPFGVVGAVIGHIILGYDLSLVSLMGIIALSGVVVNDSLIMIDYANKQRKDQPVFQAIHEAGTRRFRPIMITTLTTFGGLAPIILETSNQANNLIPMAISLGFGIVFATAIILVIVPCLYMILEDVVRLGK</sequence>
<feature type="transmembrane region" description="Helical" evidence="1">
    <location>
        <begin position="371"/>
        <end position="391"/>
    </location>
</feature>
<organism evidence="2 3">
    <name type="scientific">Marivirga lumbricoides</name>
    <dbReference type="NCBI Taxonomy" id="1046115"/>
    <lineage>
        <taxon>Bacteria</taxon>
        <taxon>Pseudomonadati</taxon>
        <taxon>Bacteroidota</taxon>
        <taxon>Cytophagia</taxon>
        <taxon>Cytophagales</taxon>
        <taxon>Marivirgaceae</taxon>
        <taxon>Marivirga</taxon>
    </lineage>
</organism>
<dbReference type="Gene3D" id="3.30.2090.10">
    <property type="entry name" value="Multidrug efflux transporter AcrB TolC docking domain, DN and DC subdomains"/>
    <property type="match status" value="2"/>
</dbReference>
<dbReference type="InterPro" id="IPR027463">
    <property type="entry name" value="AcrB_DN_DC_subdom"/>
</dbReference>
<evidence type="ECO:0000256" key="1">
    <source>
        <dbReference type="SAM" id="Phobius"/>
    </source>
</evidence>
<dbReference type="SUPFAM" id="SSF82693">
    <property type="entry name" value="Multidrug efflux transporter AcrB pore domain, PN1, PN2, PC1 and PC2 subdomains"/>
    <property type="match status" value="2"/>
</dbReference>
<keyword evidence="1" id="KW-1133">Transmembrane helix</keyword>
<protein>
    <submittedName>
        <fullName evidence="2">Multidrug resistance protein</fullName>
    </submittedName>
</protein>
<gene>
    <name evidence="2" type="primary">czcA</name>
    <name evidence="2" type="ORF">GCM10011506_08140</name>
</gene>
<comment type="caution">
    <text evidence="2">The sequence shown here is derived from an EMBL/GenBank/DDBJ whole genome shotgun (WGS) entry which is preliminary data.</text>
</comment>
<accession>A0ABQ1LI97</accession>
<name>A0ABQ1LI97_9BACT</name>
<keyword evidence="1" id="KW-0812">Transmembrane</keyword>
<feature type="transmembrane region" description="Helical" evidence="1">
    <location>
        <begin position="927"/>
        <end position="951"/>
    </location>
</feature>
<feature type="transmembrane region" description="Helical" evidence="1">
    <location>
        <begin position="875"/>
        <end position="894"/>
    </location>
</feature>
<dbReference type="PANTHER" id="PTHR32063:SF33">
    <property type="entry name" value="RND SUPERFAMILY EFFLUX PUMP PERMEASE COMPONENT"/>
    <property type="match status" value="1"/>
</dbReference>
<reference evidence="3" key="1">
    <citation type="journal article" date="2019" name="Int. J. Syst. Evol. Microbiol.">
        <title>The Global Catalogue of Microorganisms (GCM) 10K type strain sequencing project: providing services to taxonomists for standard genome sequencing and annotation.</title>
        <authorList>
            <consortium name="The Broad Institute Genomics Platform"/>
            <consortium name="The Broad Institute Genome Sequencing Center for Infectious Disease"/>
            <person name="Wu L."/>
            <person name="Ma J."/>
        </authorList>
    </citation>
    <scope>NUCLEOTIDE SEQUENCE [LARGE SCALE GENOMIC DNA]</scope>
    <source>
        <strain evidence="3">CGMCC 1.10832</strain>
    </source>
</reference>
<dbReference type="Gene3D" id="3.30.70.1440">
    <property type="entry name" value="Multidrug efflux transporter AcrB pore domain"/>
    <property type="match status" value="1"/>
</dbReference>
<dbReference type="Proteomes" id="UP000636010">
    <property type="component" value="Unassembled WGS sequence"/>
</dbReference>
<dbReference type="EMBL" id="BMEC01000002">
    <property type="protein sequence ID" value="GGC25203.1"/>
    <property type="molecule type" value="Genomic_DNA"/>
</dbReference>
<feature type="transmembrane region" description="Helical" evidence="1">
    <location>
        <begin position="442"/>
        <end position="464"/>
    </location>
</feature>
<feature type="transmembrane region" description="Helical" evidence="1">
    <location>
        <begin position="972"/>
        <end position="991"/>
    </location>
</feature>
<feature type="transmembrane region" description="Helical" evidence="1">
    <location>
        <begin position="901"/>
        <end position="921"/>
    </location>
</feature>
<keyword evidence="3" id="KW-1185">Reference proteome</keyword>
<keyword evidence="1" id="KW-0472">Membrane</keyword>
<dbReference type="Pfam" id="PF00873">
    <property type="entry name" value="ACR_tran"/>
    <property type="match status" value="1"/>
</dbReference>
<dbReference type="Gene3D" id="1.20.1640.10">
    <property type="entry name" value="Multidrug efflux transporter AcrB transmembrane domain"/>
    <property type="match status" value="2"/>
</dbReference>
<feature type="transmembrane region" description="Helical" evidence="1">
    <location>
        <begin position="343"/>
        <end position="364"/>
    </location>
</feature>
<dbReference type="PANTHER" id="PTHR32063">
    <property type="match status" value="1"/>
</dbReference>
<evidence type="ECO:0000313" key="3">
    <source>
        <dbReference type="Proteomes" id="UP000636010"/>
    </source>
</evidence>
<dbReference type="PRINTS" id="PR00702">
    <property type="entry name" value="ACRIFLAVINRP"/>
</dbReference>
<dbReference type="Gene3D" id="3.30.70.1320">
    <property type="entry name" value="Multidrug efflux transporter AcrB pore domain like"/>
    <property type="match status" value="1"/>
</dbReference>
<feature type="transmembrane region" description="Helical" evidence="1">
    <location>
        <begin position="545"/>
        <end position="563"/>
    </location>
</feature>
<proteinExistence type="predicted"/>
<dbReference type="SUPFAM" id="SSF82866">
    <property type="entry name" value="Multidrug efflux transporter AcrB transmembrane domain"/>
    <property type="match status" value="2"/>
</dbReference>
<dbReference type="SUPFAM" id="SSF82714">
    <property type="entry name" value="Multidrug efflux transporter AcrB TolC docking domain, DN and DC subdomains"/>
    <property type="match status" value="2"/>
</dbReference>
<dbReference type="InterPro" id="IPR001036">
    <property type="entry name" value="Acrflvin-R"/>
</dbReference>
<dbReference type="RefSeq" id="WP_188460531.1">
    <property type="nucleotide sequence ID" value="NZ_BAABHU010000002.1"/>
</dbReference>